<accession>A0A830B6L1</accession>
<feature type="compositionally biased region" description="Polar residues" evidence="2">
    <location>
        <begin position="148"/>
        <end position="157"/>
    </location>
</feature>
<sequence length="369" mass="40528">MSSSSGRAASVATSDLQLVTMADRSLAALPPHPPSSSSSALVVYTPPAAKPEDEDFEIKLRWIIECVPVCVSNTSGSSADSGSGDFHQEYHVTEKKKEQPAAMNAFELNNHKDYNVEYFTHVYLGTGGQGYKRETRFTSKCPVPVAPSTYSPSPTRMSSVPVAPPGASSPRLSRRRRAAATRATCPPSRATDPRSRQSLSNICDGILKLLDTKLIGSAATGDSKVFYLKMKGDYHRYLAEFKTGAERKEAAENTLSAYKASQDIANTELAPTHPIRLGLALNFLVFYYEILNSPDRASSIVGNGYYMRRSEKMLFDEAIAELDTLGEESYKDSTLIMQLLRDNLTLWTSDMQDDNSEEIKEAAPKPDNE</sequence>
<comment type="similarity">
    <text evidence="1">Belongs to the 14-3-3 family.</text>
</comment>
<keyword evidence="5" id="KW-1185">Reference proteome</keyword>
<comment type="caution">
    <text evidence="4">The sequence shown here is derived from an EMBL/GenBank/DDBJ whole genome shotgun (WGS) entry which is preliminary data.</text>
</comment>
<dbReference type="EMBL" id="BMAC01000048">
    <property type="protein sequence ID" value="GFP82626.1"/>
    <property type="molecule type" value="Genomic_DNA"/>
</dbReference>
<dbReference type="InterPro" id="IPR000308">
    <property type="entry name" value="14-3-3"/>
</dbReference>
<evidence type="ECO:0000259" key="3">
    <source>
        <dbReference type="SMART" id="SM00101"/>
    </source>
</evidence>
<dbReference type="PROSITE" id="PS00797">
    <property type="entry name" value="1433_2"/>
    <property type="match status" value="1"/>
</dbReference>
<dbReference type="Pfam" id="PF00244">
    <property type="entry name" value="14-3-3"/>
    <property type="match status" value="1"/>
</dbReference>
<dbReference type="SMART" id="SM00101">
    <property type="entry name" value="14_3_3"/>
    <property type="match status" value="1"/>
</dbReference>
<protein>
    <submittedName>
        <fullName evidence="4">14-3-3-like protein 16r</fullName>
    </submittedName>
</protein>
<evidence type="ECO:0000313" key="4">
    <source>
        <dbReference type="EMBL" id="GFP82626.1"/>
    </source>
</evidence>
<dbReference type="SUPFAM" id="SSF48445">
    <property type="entry name" value="14-3-3 protein"/>
    <property type="match status" value="1"/>
</dbReference>
<dbReference type="Gene3D" id="1.20.190.20">
    <property type="entry name" value="14-3-3 domain"/>
    <property type="match status" value="1"/>
</dbReference>
<evidence type="ECO:0000313" key="5">
    <source>
        <dbReference type="Proteomes" id="UP000653305"/>
    </source>
</evidence>
<evidence type="ECO:0000256" key="2">
    <source>
        <dbReference type="SAM" id="MobiDB-lite"/>
    </source>
</evidence>
<evidence type="ECO:0000256" key="1">
    <source>
        <dbReference type="ARBA" id="ARBA00006141"/>
    </source>
</evidence>
<feature type="domain" description="14-3-3" evidence="3">
    <location>
        <begin position="117"/>
        <end position="361"/>
    </location>
</feature>
<dbReference type="PRINTS" id="PR00305">
    <property type="entry name" value="1433ZETA"/>
</dbReference>
<name>A0A830B6L1_9LAMI</name>
<dbReference type="InterPro" id="IPR023409">
    <property type="entry name" value="14-3-3_CS"/>
</dbReference>
<feature type="compositionally biased region" description="Low complexity" evidence="2">
    <location>
        <begin position="158"/>
        <end position="171"/>
    </location>
</feature>
<proteinExistence type="inferred from homology"/>
<dbReference type="Proteomes" id="UP000653305">
    <property type="component" value="Unassembled WGS sequence"/>
</dbReference>
<dbReference type="AlphaFoldDB" id="A0A830B6L1"/>
<dbReference type="OrthoDB" id="10260625at2759"/>
<reference evidence="4" key="1">
    <citation type="submission" date="2020-07" db="EMBL/GenBank/DDBJ databases">
        <title>Ethylene signaling mediates host invasion by parasitic plants.</title>
        <authorList>
            <person name="Yoshida S."/>
        </authorList>
    </citation>
    <scope>NUCLEOTIDE SEQUENCE</scope>
    <source>
        <strain evidence="4">Okayama</strain>
    </source>
</reference>
<feature type="region of interest" description="Disordered" evidence="2">
    <location>
        <begin position="146"/>
        <end position="197"/>
    </location>
</feature>
<organism evidence="4 5">
    <name type="scientific">Phtheirospermum japonicum</name>
    <dbReference type="NCBI Taxonomy" id="374723"/>
    <lineage>
        <taxon>Eukaryota</taxon>
        <taxon>Viridiplantae</taxon>
        <taxon>Streptophyta</taxon>
        <taxon>Embryophyta</taxon>
        <taxon>Tracheophyta</taxon>
        <taxon>Spermatophyta</taxon>
        <taxon>Magnoliopsida</taxon>
        <taxon>eudicotyledons</taxon>
        <taxon>Gunneridae</taxon>
        <taxon>Pentapetalae</taxon>
        <taxon>asterids</taxon>
        <taxon>lamiids</taxon>
        <taxon>Lamiales</taxon>
        <taxon>Orobanchaceae</taxon>
        <taxon>Orobanchaceae incertae sedis</taxon>
        <taxon>Phtheirospermum</taxon>
    </lineage>
</organism>
<gene>
    <name evidence="4" type="ORF">PHJA_000405700</name>
</gene>
<dbReference type="InterPro" id="IPR023410">
    <property type="entry name" value="14-3-3_domain"/>
</dbReference>
<dbReference type="PANTHER" id="PTHR18860">
    <property type="entry name" value="14-3-3 PROTEIN"/>
    <property type="match status" value="1"/>
</dbReference>
<dbReference type="InterPro" id="IPR036815">
    <property type="entry name" value="14-3-3_dom_sf"/>
</dbReference>
<feature type="compositionally biased region" description="Low complexity" evidence="2">
    <location>
        <begin position="180"/>
        <end position="190"/>
    </location>
</feature>